<dbReference type="InterPro" id="IPR020846">
    <property type="entry name" value="MFS_dom"/>
</dbReference>
<keyword evidence="9" id="KW-1185">Reference proteome</keyword>
<evidence type="ECO:0000313" key="8">
    <source>
        <dbReference type="EMBL" id="KRK78671.1"/>
    </source>
</evidence>
<feature type="transmembrane region" description="Helical" evidence="6">
    <location>
        <begin position="341"/>
        <end position="364"/>
    </location>
</feature>
<feature type="transmembrane region" description="Helical" evidence="6">
    <location>
        <begin position="287"/>
        <end position="305"/>
    </location>
</feature>
<feature type="transmembrane region" description="Helical" evidence="6">
    <location>
        <begin position="251"/>
        <end position="275"/>
    </location>
</feature>
<dbReference type="OrthoDB" id="9773404at2"/>
<dbReference type="AlphaFoldDB" id="A0A0R1K509"/>
<feature type="transmembrane region" description="Helical" evidence="6">
    <location>
        <begin position="218"/>
        <end position="239"/>
    </location>
</feature>
<evidence type="ECO:0000256" key="3">
    <source>
        <dbReference type="ARBA" id="ARBA00022692"/>
    </source>
</evidence>
<dbReference type="STRING" id="1423775.FD03_GL002448"/>
<accession>A0A0R1K509</accession>
<evidence type="ECO:0000259" key="7">
    <source>
        <dbReference type="PROSITE" id="PS50850"/>
    </source>
</evidence>
<evidence type="ECO:0000256" key="5">
    <source>
        <dbReference type="ARBA" id="ARBA00023136"/>
    </source>
</evidence>
<feature type="transmembrane region" description="Helical" evidence="6">
    <location>
        <begin position="376"/>
        <end position="396"/>
    </location>
</feature>
<dbReference type="eggNOG" id="COG2271">
    <property type="taxonomic scope" value="Bacteria"/>
</dbReference>
<proteinExistence type="predicted"/>
<dbReference type="Gene3D" id="1.20.1250.20">
    <property type="entry name" value="MFS general substrate transporter like domains"/>
    <property type="match status" value="2"/>
</dbReference>
<evidence type="ECO:0000313" key="9">
    <source>
        <dbReference type="Proteomes" id="UP000051248"/>
    </source>
</evidence>
<gene>
    <name evidence="8" type="ORF">FD03_GL002448</name>
</gene>
<dbReference type="Proteomes" id="UP000051248">
    <property type="component" value="Unassembled WGS sequence"/>
</dbReference>
<sequence>MGKETTKPKMSAKNIKVITALMIGYTMVYMDKTMVSTAVIPIAKDFNLTTTQTGFIMSAFFLAYSCMQIPGGWLADKIGAKKILLISLASIAVTSYLFGFASSLLLFIAIRFLAGLGHGGYPPSTSKAIAENFDPTKRVMAQSGILTTTGIGGILAYTLGANVISANWRYGYYMLGTLFLVAFLCVLFMLPNDSGEVRTEVKIQKKLPFSQTIKNRSVILIFVILLLENIVTYGAMSWMPSYLTHTFDLSVAQAGAIMAVSAIMQILGSLGTGIILTRVMAGKQKQFIISSAIIAVLGIVGLILAKTLIVAIISVAISGMFIVSTFAATASWPQRIFPEEIIGSASGIVGTGGTLGGFIAPMLIGSIVQQSGGNFANAFIFMAISLLLGAFTSLLVKD</sequence>
<dbReference type="SUPFAM" id="SSF103473">
    <property type="entry name" value="MFS general substrate transporter"/>
    <property type="match status" value="1"/>
</dbReference>
<keyword evidence="3 6" id="KW-0812">Transmembrane</keyword>
<organism evidence="8 9">
    <name type="scientific">Companilactobacillus nodensis DSM 19682 = JCM 14932 = NBRC 107160</name>
    <dbReference type="NCBI Taxonomy" id="1423775"/>
    <lineage>
        <taxon>Bacteria</taxon>
        <taxon>Bacillati</taxon>
        <taxon>Bacillota</taxon>
        <taxon>Bacilli</taxon>
        <taxon>Lactobacillales</taxon>
        <taxon>Lactobacillaceae</taxon>
        <taxon>Companilactobacillus</taxon>
    </lineage>
</organism>
<dbReference type="RefSeq" id="WP_025023978.1">
    <property type="nucleotide sequence ID" value="NZ_AZDZ01000022.1"/>
</dbReference>
<feature type="transmembrane region" description="Helical" evidence="6">
    <location>
        <begin position="21"/>
        <end position="43"/>
    </location>
</feature>
<keyword evidence="4 6" id="KW-1133">Transmembrane helix</keyword>
<keyword evidence="2" id="KW-0813">Transport</keyword>
<comment type="caution">
    <text evidence="8">The sequence shown here is derived from an EMBL/GenBank/DDBJ whole genome shotgun (WGS) entry which is preliminary data.</text>
</comment>
<evidence type="ECO:0000256" key="6">
    <source>
        <dbReference type="SAM" id="Phobius"/>
    </source>
</evidence>
<evidence type="ECO:0000256" key="2">
    <source>
        <dbReference type="ARBA" id="ARBA00022448"/>
    </source>
</evidence>
<dbReference type="InterPro" id="IPR011701">
    <property type="entry name" value="MFS"/>
</dbReference>
<feature type="domain" description="Major facilitator superfamily (MFS) profile" evidence="7">
    <location>
        <begin position="17"/>
        <end position="398"/>
    </location>
</feature>
<evidence type="ECO:0000256" key="4">
    <source>
        <dbReference type="ARBA" id="ARBA00022989"/>
    </source>
</evidence>
<name>A0A0R1K509_9LACO</name>
<dbReference type="Pfam" id="PF07690">
    <property type="entry name" value="MFS_1"/>
    <property type="match status" value="1"/>
</dbReference>
<dbReference type="GO" id="GO:0022857">
    <property type="term" value="F:transmembrane transporter activity"/>
    <property type="evidence" value="ECO:0007669"/>
    <property type="project" value="InterPro"/>
</dbReference>
<feature type="transmembrane region" description="Helical" evidence="6">
    <location>
        <begin position="170"/>
        <end position="190"/>
    </location>
</feature>
<feature type="transmembrane region" description="Helical" evidence="6">
    <location>
        <begin position="311"/>
        <end position="329"/>
    </location>
</feature>
<feature type="transmembrane region" description="Helical" evidence="6">
    <location>
        <begin position="55"/>
        <end position="75"/>
    </location>
</feature>
<dbReference type="PANTHER" id="PTHR11662:SF399">
    <property type="entry name" value="FI19708P1-RELATED"/>
    <property type="match status" value="1"/>
</dbReference>
<dbReference type="InterPro" id="IPR050382">
    <property type="entry name" value="MFS_Na/Anion_cotransporter"/>
</dbReference>
<dbReference type="GO" id="GO:0005886">
    <property type="term" value="C:plasma membrane"/>
    <property type="evidence" value="ECO:0007669"/>
    <property type="project" value="UniProtKB-SubCell"/>
</dbReference>
<dbReference type="PATRIC" id="fig|1423775.4.peg.2491"/>
<comment type="subcellular location">
    <subcellularLocation>
        <location evidence="1">Cell membrane</location>
        <topology evidence="1">Multi-pass membrane protein</topology>
    </subcellularLocation>
</comment>
<dbReference type="InterPro" id="IPR036259">
    <property type="entry name" value="MFS_trans_sf"/>
</dbReference>
<reference evidence="8 9" key="1">
    <citation type="journal article" date="2015" name="Genome Announc.">
        <title>Expanding the biotechnology potential of lactobacilli through comparative genomics of 213 strains and associated genera.</title>
        <authorList>
            <person name="Sun Z."/>
            <person name="Harris H.M."/>
            <person name="McCann A."/>
            <person name="Guo C."/>
            <person name="Argimon S."/>
            <person name="Zhang W."/>
            <person name="Yang X."/>
            <person name="Jeffery I.B."/>
            <person name="Cooney J.C."/>
            <person name="Kagawa T.F."/>
            <person name="Liu W."/>
            <person name="Song Y."/>
            <person name="Salvetti E."/>
            <person name="Wrobel A."/>
            <person name="Rasinkangas P."/>
            <person name="Parkhill J."/>
            <person name="Rea M.C."/>
            <person name="O'Sullivan O."/>
            <person name="Ritari J."/>
            <person name="Douillard F.P."/>
            <person name="Paul Ross R."/>
            <person name="Yang R."/>
            <person name="Briner A.E."/>
            <person name="Felis G.E."/>
            <person name="de Vos W.M."/>
            <person name="Barrangou R."/>
            <person name="Klaenhammer T.R."/>
            <person name="Caufield P.W."/>
            <person name="Cui Y."/>
            <person name="Zhang H."/>
            <person name="O'Toole P.W."/>
        </authorList>
    </citation>
    <scope>NUCLEOTIDE SEQUENCE [LARGE SCALE GENOMIC DNA]</scope>
    <source>
        <strain evidence="8 9">DSM 19682</strain>
    </source>
</reference>
<feature type="transmembrane region" description="Helical" evidence="6">
    <location>
        <begin position="143"/>
        <end position="164"/>
    </location>
</feature>
<keyword evidence="5 6" id="KW-0472">Membrane</keyword>
<dbReference type="EMBL" id="AZDZ01000022">
    <property type="protein sequence ID" value="KRK78671.1"/>
    <property type="molecule type" value="Genomic_DNA"/>
</dbReference>
<dbReference type="PROSITE" id="PS50850">
    <property type="entry name" value="MFS"/>
    <property type="match status" value="1"/>
</dbReference>
<protein>
    <submittedName>
        <fullName evidence="8">Transporter major facilitator superfamily MFS 1</fullName>
    </submittedName>
</protein>
<dbReference type="PANTHER" id="PTHR11662">
    <property type="entry name" value="SOLUTE CARRIER FAMILY 17"/>
    <property type="match status" value="1"/>
</dbReference>
<evidence type="ECO:0000256" key="1">
    <source>
        <dbReference type="ARBA" id="ARBA00004651"/>
    </source>
</evidence>